<keyword evidence="1" id="KW-0229">DNA integration</keyword>
<dbReference type="Pfam" id="PF13102">
    <property type="entry name" value="Phage_int_SAM_5"/>
    <property type="match status" value="1"/>
</dbReference>
<dbReference type="Gene3D" id="1.10.150.130">
    <property type="match status" value="1"/>
</dbReference>
<protein>
    <recommendedName>
        <fullName evidence="5">Core-binding (CB) domain-containing protein</fullName>
    </recommendedName>
</protein>
<dbReference type="InterPro" id="IPR013762">
    <property type="entry name" value="Integrase-like_cat_sf"/>
</dbReference>
<gene>
    <name evidence="6" type="ORF">GCM10007383_34940</name>
</gene>
<evidence type="ECO:0000256" key="1">
    <source>
        <dbReference type="ARBA" id="ARBA00022908"/>
    </source>
</evidence>
<dbReference type="GO" id="GO:0003677">
    <property type="term" value="F:DNA binding"/>
    <property type="evidence" value="ECO:0007669"/>
    <property type="project" value="UniProtKB-UniRule"/>
</dbReference>
<keyword evidence="2 4" id="KW-0238">DNA-binding</keyword>
<keyword evidence="7" id="KW-1185">Reference proteome</keyword>
<evidence type="ECO:0000313" key="7">
    <source>
        <dbReference type="Proteomes" id="UP000634668"/>
    </source>
</evidence>
<dbReference type="EMBL" id="BMWP01000033">
    <property type="protein sequence ID" value="GGW47901.1"/>
    <property type="molecule type" value="Genomic_DNA"/>
</dbReference>
<accession>A0A918J5F4</accession>
<name>A0A918J5F4_9FLAO</name>
<organism evidence="6 7">
    <name type="scientific">Arenibacter certesii</name>
    <dbReference type="NCBI Taxonomy" id="228955"/>
    <lineage>
        <taxon>Bacteria</taxon>
        <taxon>Pseudomonadati</taxon>
        <taxon>Bacteroidota</taxon>
        <taxon>Flavobacteriia</taxon>
        <taxon>Flavobacteriales</taxon>
        <taxon>Flavobacteriaceae</taxon>
        <taxon>Arenibacter</taxon>
    </lineage>
</organism>
<sequence length="206" mass="24059">MHRNSFTSFINFIKKKRLSFEELNVSQLSKYEADLKSRGSTDGGISVKMRALRTLYNTAIQRDLIAGENYPFHKYKISKLKGKGAKKALSIEEIKTIIDMNINQYPEVLDSYNYFIFSFYTRGMNFADIMKLTWDNVKNDHIHYVRSKTKGNFQIKILPPIEKILDHYRKNTTGTKYVFPILLSDNLTPSQVENRKNKILKKFNGI</sequence>
<evidence type="ECO:0000313" key="6">
    <source>
        <dbReference type="EMBL" id="GGW47901.1"/>
    </source>
</evidence>
<evidence type="ECO:0000256" key="4">
    <source>
        <dbReference type="PROSITE-ProRule" id="PRU01248"/>
    </source>
</evidence>
<keyword evidence="3" id="KW-0233">DNA recombination</keyword>
<evidence type="ECO:0000256" key="3">
    <source>
        <dbReference type="ARBA" id="ARBA00023172"/>
    </source>
</evidence>
<reference evidence="6" key="2">
    <citation type="submission" date="2020-09" db="EMBL/GenBank/DDBJ databases">
        <authorList>
            <person name="Sun Q."/>
            <person name="Kim S."/>
        </authorList>
    </citation>
    <scope>NUCLEOTIDE SEQUENCE</scope>
    <source>
        <strain evidence="6">KCTC 12113</strain>
    </source>
</reference>
<dbReference type="InterPro" id="IPR044068">
    <property type="entry name" value="CB"/>
</dbReference>
<dbReference type="GO" id="GO:0006310">
    <property type="term" value="P:DNA recombination"/>
    <property type="evidence" value="ECO:0007669"/>
    <property type="project" value="UniProtKB-KW"/>
</dbReference>
<dbReference type="GO" id="GO:0015074">
    <property type="term" value="P:DNA integration"/>
    <property type="evidence" value="ECO:0007669"/>
    <property type="project" value="UniProtKB-KW"/>
</dbReference>
<dbReference type="SUPFAM" id="SSF56349">
    <property type="entry name" value="DNA breaking-rejoining enzymes"/>
    <property type="match status" value="1"/>
</dbReference>
<dbReference type="InterPro" id="IPR011010">
    <property type="entry name" value="DNA_brk_join_enz"/>
</dbReference>
<dbReference type="PROSITE" id="PS51900">
    <property type="entry name" value="CB"/>
    <property type="match status" value="1"/>
</dbReference>
<dbReference type="AlphaFoldDB" id="A0A918J5F4"/>
<dbReference type="Gene3D" id="1.10.443.10">
    <property type="entry name" value="Intergrase catalytic core"/>
    <property type="match status" value="1"/>
</dbReference>
<dbReference type="InterPro" id="IPR025269">
    <property type="entry name" value="SAM-like_dom"/>
</dbReference>
<proteinExistence type="predicted"/>
<feature type="domain" description="Core-binding (CB)" evidence="5">
    <location>
        <begin position="1"/>
        <end position="60"/>
    </location>
</feature>
<dbReference type="InterPro" id="IPR010998">
    <property type="entry name" value="Integrase_recombinase_N"/>
</dbReference>
<reference evidence="6" key="1">
    <citation type="journal article" date="2014" name="Int. J. Syst. Evol. Microbiol.">
        <title>Complete genome sequence of Corynebacterium casei LMG S-19264T (=DSM 44701T), isolated from a smear-ripened cheese.</title>
        <authorList>
            <consortium name="US DOE Joint Genome Institute (JGI-PGF)"/>
            <person name="Walter F."/>
            <person name="Albersmeier A."/>
            <person name="Kalinowski J."/>
            <person name="Ruckert C."/>
        </authorList>
    </citation>
    <scope>NUCLEOTIDE SEQUENCE</scope>
    <source>
        <strain evidence="6">KCTC 12113</strain>
    </source>
</reference>
<comment type="caution">
    <text evidence="6">The sequence shown here is derived from an EMBL/GenBank/DDBJ whole genome shotgun (WGS) entry which is preliminary data.</text>
</comment>
<evidence type="ECO:0000256" key="2">
    <source>
        <dbReference type="ARBA" id="ARBA00023125"/>
    </source>
</evidence>
<evidence type="ECO:0000259" key="5">
    <source>
        <dbReference type="PROSITE" id="PS51900"/>
    </source>
</evidence>
<dbReference type="Proteomes" id="UP000634668">
    <property type="component" value="Unassembled WGS sequence"/>
</dbReference>